<accession>A0A7J7I9S7</accession>
<dbReference type="Proteomes" id="UP000593564">
    <property type="component" value="Unassembled WGS sequence"/>
</dbReference>
<evidence type="ECO:0000313" key="1">
    <source>
        <dbReference type="EMBL" id="KAF5961331.1"/>
    </source>
</evidence>
<organism evidence="1 2">
    <name type="scientific">Camellia sinensis</name>
    <name type="common">Tea plant</name>
    <name type="synonym">Thea sinensis</name>
    <dbReference type="NCBI Taxonomy" id="4442"/>
    <lineage>
        <taxon>Eukaryota</taxon>
        <taxon>Viridiplantae</taxon>
        <taxon>Streptophyta</taxon>
        <taxon>Embryophyta</taxon>
        <taxon>Tracheophyta</taxon>
        <taxon>Spermatophyta</taxon>
        <taxon>Magnoliopsida</taxon>
        <taxon>eudicotyledons</taxon>
        <taxon>Gunneridae</taxon>
        <taxon>Pentapetalae</taxon>
        <taxon>asterids</taxon>
        <taxon>Ericales</taxon>
        <taxon>Theaceae</taxon>
        <taxon>Camellia</taxon>
    </lineage>
</organism>
<gene>
    <name evidence="1" type="ORF">HYC85_002540</name>
</gene>
<comment type="caution">
    <text evidence="1">The sequence shown here is derived from an EMBL/GenBank/DDBJ whole genome shotgun (WGS) entry which is preliminary data.</text>
</comment>
<name>A0A7J7I9S7_CAMSI</name>
<reference evidence="1 2" key="2">
    <citation type="submission" date="2020-07" db="EMBL/GenBank/DDBJ databases">
        <title>Genome assembly of wild tea tree DASZ reveals pedigree and selection history of tea varieties.</title>
        <authorList>
            <person name="Zhang W."/>
        </authorList>
    </citation>
    <scope>NUCLEOTIDE SEQUENCE [LARGE SCALE GENOMIC DNA]</scope>
    <source>
        <strain evidence="2">cv. G240</strain>
        <tissue evidence="1">Leaf</tissue>
    </source>
</reference>
<sequence length="90" mass="10234">MAKKEQTFHNLLPSNHHQPLTLSHYPSLHHFFPPTSIPFAPSYPSSPPHPFPATTIVRYFCPITVTLTPTPDGFSISTPHTSTCYNWMWT</sequence>
<proteinExistence type="predicted"/>
<protein>
    <submittedName>
        <fullName evidence="1">Uncharacterized protein</fullName>
    </submittedName>
</protein>
<keyword evidence="2" id="KW-1185">Reference proteome</keyword>
<dbReference type="EMBL" id="JACBKZ010000001">
    <property type="protein sequence ID" value="KAF5961331.1"/>
    <property type="molecule type" value="Genomic_DNA"/>
</dbReference>
<evidence type="ECO:0000313" key="2">
    <source>
        <dbReference type="Proteomes" id="UP000593564"/>
    </source>
</evidence>
<reference evidence="2" key="1">
    <citation type="journal article" date="2020" name="Nat. Commun.">
        <title>Genome assembly of wild tea tree DASZ reveals pedigree and selection history of tea varieties.</title>
        <authorList>
            <person name="Zhang W."/>
            <person name="Zhang Y."/>
            <person name="Qiu H."/>
            <person name="Guo Y."/>
            <person name="Wan H."/>
            <person name="Zhang X."/>
            <person name="Scossa F."/>
            <person name="Alseekh S."/>
            <person name="Zhang Q."/>
            <person name="Wang P."/>
            <person name="Xu L."/>
            <person name="Schmidt M.H."/>
            <person name="Jia X."/>
            <person name="Li D."/>
            <person name="Zhu A."/>
            <person name="Guo F."/>
            <person name="Chen W."/>
            <person name="Ni D."/>
            <person name="Usadel B."/>
            <person name="Fernie A.R."/>
            <person name="Wen W."/>
        </authorList>
    </citation>
    <scope>NUCLEOTIDE SEQUENCE [LARGE SCALE GENOMIC DNA]</scope>
    <source>
        <strain evidence="2">cv. G240</strain>
    </source>
</reference>
<dbReference type="AlphaFoldDB" id="A0A7J7I9S7"/>